<comment type="caution">
    <text evidence="2">The sequence shown here is derived from an EMBL/GenBank/DDBJ whole genome shotgun (WGS) entry which is preliminary data.</text>
</comment>
<accession>A0AAV4RBG0</accession>
<sequence length="74" mass="8399">MRSLSMISRTKQTASGLNISLKGTDPKNLNWQRRRTDVNDGGMILVTRTTTMDSLRQLRSKTSIEQDKNVCLMV</sequence>
<keyword evidence="3" id="KW-1185">Reference proteome</keyword>
<dbReference type="AlphaFoldDB" id="A0AAV4RBG0"/>
<evidence type="ECO:0000313" key="2">
    <source>
        <dbReference type="EMBL" id="GIY17777.1"/>
    </source>
</evidence>
<organism evidence="2 3">
    <name type="scientific">Caerostris extrusa</name>
    <name type="common">Bark spider</name>
    <name type="synonym">Caerostris bankana</name>
    <dbReference type="NCBI Taxonomy" id="172846"/>
    <lineage>
        <taxon>Eukaryota</taxon>
        <taxon>Metazoa</taxon>
        <taxon>Ecdysozoa</taxon>
        <taxon>Arthropoda</taxon>
        <taxon>Chelicerata</taxon>
        <taxon>Arachnida</taxon>
        <taxon>Araneae</taxon>
        <taxon>Araneomorphae</taxon>
        <taxon>Entelegynae</taxon>
        <taxon>Araneoidea</taxon>
        <taxon>Araneidae</taxon>
        <taxon>Caerostris</taxon>
    </lineage>
</organism>
<protein>
    <submittedName>
        <fullName evidence="2">Uncharacterized protein</fullName>
    </submittedName>
</protein>
<reference evidence="2 3" key="1">
    <citation type="submission" date="2021-06" db="EMBL/GenBank/DDBJ databases">
        <title>Caerostris extrusa draft genome.</title>
        <authorList>
            <person name="Kono N."/>
            <person name="Arakawa K."/>
        </authorList>
    </citation>
    <scope>NUCLEOTIDE SEQUENCE [LARGE SCALE GENOMIC DNA]</scope>
</reference>
<dbReference type="EMBL" id="BPLR01007544">
    <property type="protein sequence ID" value="GIY17777.1"/>
    <property type="molecule type" value="Genomic_DNA"/>
</dbReference>
<feature type="compositionally biased region" description="Polar residues" evidence="1">
    <location>
        <begin position="1"/>
        <end position="18"/>
    </location>
</feature>
<proteinExistence type="predicted"/>
<gene>
    <name evidence="2" type="ORF">CEXT_153201</name>
</gene>
<evidence type="ECO:0000313" key="3">
    <source>
        <dbReference type="Proteomes" id="UP001054945"/>
    </source>
</evidence>
<feature type="region of interest" description="Disordered" evidence="1">
    <location>
        <begin position="1"/>
        <end position="25"/>
    </location>
</feature>
<dbReference type="Proteomes" id="UP001054945">
    <property type="component" value="Unassembled WGS sequence"/>
</dbReference>
<name>A0AAV4RBG0_CAEEX</name>
<evidence type="ECO:0000256" key="1">
    <source>
        <dbReference type="SAM" id="MobiDB-lite"/>
    </source>
</evidence>